<comment type="caution">
    <text evidence="2">The sequence shown here is derived from an EMBL/GenBank/DDBJ whole genome shotgun (WGS) entry which is preliminary data.</text>
</comment>
<dbReference type="RefSeq" id="WP_005275275.1">
    <property type="nucleotide sequence ID" value="NZ_KB850195.1"/>
</dbReference>
<dbReference type="Pfam" id="PF13827">
    <property type="entry name" value="DUF4189"/>
    <property type="match status" value="1"/>
</dbReference>
<reference evidence="2 3" key="1">
    <citation type="submission" date="2013-02" db="EMBL/GenBank/DDBJ databases">
        <title>The Genome Sequence of Acinetobacter sp. NIPH 1859.</title>
        <authorList>
            <consortium name="The Broad Institute Genome Sequencing Platform"/>
            <consortium name="The Broad Institute Genome Sequencing Center for Infectious Disease"/>
            <person name="Cerqueira G."/>
            <person name="Feldgarden M."/>
            <person name="Courvalin P."/>
            <person name="Perichon B."/>
            <person name="Grillot-Courvalin C."/>
            <person name="Clermont D."/>
            <person name="Rocha E."/>
            <person name="Yoon E.-J."/>
            <person name="Nemec A."/>
            <person name="Walker B."/>
            <person name="Young S.K."/>
            <person name="Zeng Q."/>
            <person name="Gargeya S."/>
            <person name="Fitzgerald M."/>
            <person name="Haas B."/>
            <person name="Abouelleil A."/>
            <person name="Alvarado L."/>
            <person name="Arachchi H.M."/>
            <person name="Berlin A.M."/>
            <person name="Chapman S.B."/>
            <person name="Dewar J."/>
            <person name="Goldberg J."/>
            <person name="Griggs A."/>
            <person name="Gujja S."/>
            <person name="Hansen M."/>
            <person name="Howarth C."/>
            <person name="Imamovic A."/>
            <person name="Larimer J."/>
            <person name="McCowan C."/>
            <person name="Murphy C."/>
            <person name="Neiman D."/>
            <person name="Pearson M."/>
            <person name="Priest M."/>
            <person name="Roberts A."/>
            <person name="Saif S."/>
            <person name="Shea T."/>
            <person name="Sisk P."/>
            <person name="Sykes S."/>
            <person name="Wortman J."/>
            <person name="Nusbaum C."/>
            <person name="Birren B."/>
        </authorList>
    </citation>
    <scope>NUCLEOTIDE SEQUENCE [LARGE SCALE GENOMIC DNA]</scope>
    <source>
        <strain evidence="2 3">NIPH 1859</strain>
    </source>
</reference>
<organism evidence="2 3">
    <name type="scientific">Acinetobacter colistiniresistens</name>
    <dbReference type="NCBI Taxonomy" id="280145"/>
    <lineage>
        <taxon>Bacteria</taxon>
        <taxon>Pseudomonadati</taxon>
        <taxon>Pseudomonadota</taxon>
        <taxon>Gammaproteobacteria</taxon>
        <taxon>Moraxellales</taxon>
        <taxon>Moraxellaceae</taxon>
        <taxon>Acinetobacter</taxon>
    </lineage>
</organism>
<dbReference type="EMBL" id="APRZ01000017">
    <property type="protein sequence ID" value="ENX34133.1"/>
    <property type="molecule type" value="Genomic_DNA"/>
</dbReference>
<gene>
    <name evidence="2" type="ORF">F889_02797</name>
</gene>
<proteinExistence type="predicted"/>
<keyword evidence="3" id="KW-1185">Reference proteome</keyword>
<evidence type="ECO:0000313" key="3">
    <source>
        <dbReference type="Proteomes" id="UP000013009"/>
    </source>
</evidence>
<dbReference type="PATRIC" id="fig|1217695.3.peg.2726"/>
<sequence length="177" mass="18751">MIATSSNQLFKLPIFVALIIFLGFEYAHAEGNCPPGYYPIGGQGVQGCAPIPGGTSGGNTNDSPTLYPSAEILWGAIAEDKSKGLKGRAFGSTRNFKSKEEAQINALKGCQKDGGQKCELSHTYKNGCVAVADPIKGGQESEIKFNVSEDKAKEAAMVFCSLNNQQSCRIVYSGCSL</sequence>
<accession>N9PL11</accession>
<dbReference type="AlphaFoldDB" id="N9PL11"/>
<feature type="domain" description="DUF4189" evidence="1">
    <location>
        <begin position="74"/>
        <end position="175"/>
    </location>
</feature>
<name>N9PL11_9GAMM</name>
<protein>
    <recommendedName>
        <fullName evidence="1">DUF4189 domain-containing protein</fullName>
    </recommendedName>
</protein>
<evidence type="ECO:0000259" key="1">
    <source>
        <dbReference type="Pfam" id="PF13827"/>
    </source>
</evidence>
<dbReference type="HOGENOM" id="CLU_127166_0_0_6"/>
<dbReference type="Proteomes" id="UP000013009">
    <property type="component" value="Unassembled WGS sequence"/>
</dbReference>
<evidence type="ECO:0000313" key="2">
    <source>
        <dbReference type="EMBL" id="ENX34133.1"/>
    </source>
</evidence>
<dbReference type="InterPro" id="IPR025240">
    <property type="entry name" value="DUF4189"/>
</dbReference>